<dbReference type="EMBL" id="GBXM01036595">
    <property type="protein sequence ID" value="JAH71982.1"/>
    <property type="molecule type" value="Transcribed_RNA"/>
</dbReference>
<sequence>MLPMGCMVTLALKRSQECTGLEDLLWLDMSPSALLGSET</sequence>
<protein>
    <submittedName>
        <fullName evidence="1">Uncharacterized protein</fullName>
    </submittedName>
</protein>
<name>A0A0E9V1R2_ANGAN</name>
<reference evidence="1" key="2">
    <citation type="journal article" date="2015" name="Fish Shellfish Immunol.">
        <title>Early steps in the European eel (Anguilla anguilla)-Vibrio vulnificus interaction in the gills: Role of the RtxA13 toxin.</title>
        <authorList>
            <person name="Callol A."/>
            <person name="Pajuelo D."/>
            <person name="Ebbesson L."/>
            <person name="Teles M."/>
            <person name="MacKenzie S."/>
            <person name="Amaro C."/>
        </authorList>
    </citation>
    <scope>NUCLEOTIDE SEQUENCE</scope>
</reference>
<dbReference type="AlphaFoldDB" id="A0A0E9V1R2"/>
<proteinExistence type="predicted"/>
<reference evidence="1" key="1">
    <citation type="submission" date="2014-11" db="EMBL/GenBank/DDBJ databases">
        <authorList>
            <person name="Amaro Gonzalez C."/>
        </authorList>
    </citation>
    <scope>NUCLEOTIDE SEQUENCE</scope>
</reference>
<organism evidence="1">
    <name type="scientific">Anguilla anguilla</name>
    <name type="common">European freshwater eel</name>
    <name type="synonym">Muraena anguilla</name>
    <dbReference type="NCBI Taxonomy" id="7936"/>
    <lineage>
        <taxon>Eukaryota</taxon>
        <taxon>Metazoa</taxon>
        <taxon>Chordata</taxon>
        <taxon>Craniata</taxon>
        <taxon>Vertebrata</taxon>
        <taxon>Euteleostomi</taxon>
        <taxon>Actinopterygii</taxon>
        <taxon>Neopterygii</taxon>
        <taxon>Teleostei</taxon>
        <taxon>Anguilliformes</taxon>
        <taxon>Anguillidae</taxon>
        <taxon>Anguilla</taxon>
    </lineage>
</organism>
<accession>A0A0E9V1R2</accession>
<evidence type="ECO:0000313" key="1">
    <source>
        <dbReference type="EMBL" id="JAH71982.1"/>
    </source>
</evidence>